<feature type="compositionally biased region" description="Low complexity" evidence="1">
    <location>
        <begin position="303"/>
        <end position="325"/>
    </location>
</feature>
<dbReference type="GeneID" id="98123233"/>
<comment type="caution">
    <text evidence="2">The sequence shown here is derived from an EMBL/GenBank/DDBJ whole genome shotgun (WGS) entry which is preliminary data.</text>
</comment>
<evidence type="ECO:0000313" key="3">
    <source>
        <dbReference type="Proteomes" id="UP001600064"/>
    </source>
</evidence>
<proteinExistence type="predicted"/>
<gene>
    <name evidence="2" type="ORF">VTJ83DRAFT_2330</name>
</gene>
<evidence type="ECO:0000313" key="2">
    <source>
        <dbReference type="EMBL" id="KAL2270146.1"/>
    </source>
</evidence>
<name>A0ABR4DIN6_9PEZI</name>
<feature type="compositionally biased region" description="Low complexity" evidence="1">
    <location>
        <begin position="229"/>
        <end position="252"/>
    </location>
</feature>
<accession>A0ABR4DIN6</accession>
<keyword evidence="3" id="KW-1185">Reference proteome</keyword>
<feature type="compositionally biased region" description="Polar residues" evidence="1">
    <location>
        <begin position="169"/>
        <end position="193"/>
    </location>
</feature>
<sequence length="446" mass="47827">MATANIPLPDIRSVVTPVLQCLPGAAVSTEPPTSVLPALSPVLRQRAQFLSSASMEPWIRLLSYEPAKVSQLTSIARSGDLDPHPASGEVELDWDRAARITYKRIDEETLQGMVVLKEFGLFFRLVWCVNDPDGGDGWRVGEVGVSDSTAFTNFGGHPSIAEAETAFQTAPSQPATNGSLAPNRPQPWNHTAHNGNENDNGDDDDDDDDDDYWARYDATPSRTPAVNRSPAPRTAASQPAPSAAPVHASNPANTADEDAYFAQYDSVQPALDNHDPDEEANVREHAADLLEPLRPKDPASLLANGAAAAAAAAAAAKDEASVAAARQQHNPDLAHPIPTRSSSGSRGNRSRSRSQEHEDGESSWVTAPANPRRLSASSSSGASETVAKLESVAESRHQAEFGVRQHVARSIRSLFLLSKASGIDREEFERMVKTELDVLGMVEEDV</sequence>
<reference evidence="2 3" key="1">
    <citation type="journal article" date="2024" name="Commun. Biol.">
        <title>Comparative genomic analysis of thermophilic fungi reveals convergent evolutionary adaptations and gene losses.</title>
        <authorList>
            <person name="Steindorff A.S."/>
            <person name="Aguilar-Pontes M.V."/>
            <person name="Robinson A.J."/>
            <person name="Andreopoulos B."/>
            <person name="LaButti K."/>
            <person name="Kuo A."/>
            <person name="Mondo S."/>
            <person name="Riley R."/>
            <person name="Otillar R."/>
            <person name="Haridas S."/>
            <person name="Lipzen A."/>
            <person name="Grimwood J."/>
            <person name="Schmutz J."/>
            <person name="Clum A."/>
            <person name="Reid I.D."/>
            <person name="Moisan M.C."/>
            <person name="Butler G."/>
            <person name="Nguyen T.T.M."/>
            <person name="Dewar K."/>
            <person name="Conant G."/>
            <person name="Drula E."/>
            <person name="Henrissat B."/>
            <person name="Hansel C."/>
            <person name="Singer S."/>
            <person name="Hutchinson M.I."/>
            <person name="de Vries R.P."/>
            <person name="Natvig D.O."/>
            <person name="Powell A.J."/>
            <person name="Tsang A."/>
            <person name="Grigoriev I.V."/>
        </authorList>
    </citation>
    <scope>NUCLEOTIDE SEQUENCE [LARGE SCALE GENOMIC DNA]</scope>
    <source>
        <strain evidence="2 3">ATCC 22073</strain>
    </source>
</reference>
<organism evidence="2 3">
    <name type="scientific">Remersonia thermophila</name>
    <dbReference type="NCBI Taxonomy" id="72144"/>
    <lineage>
        <taxon>Eukaryota</taxon>
        <taxon>Fungi</taxon>
        <taxon>Dikarya</taxon>
        <taxon>Ascomycota</taxon>
        <taxon>Pezizomycotina</taxon>
        <taxon>Sordariomycetes</taxon>
        <taxon>Sordariomycetidae</taxon>
        <taxon>Sordariales</taxon>
        <taxon>Sordariales incertae sedis</taxon>
        <taxon>Remersonia</taxon>
    </lineage>
</organism>
<feature type="region of interest" description="Disordered" evidence="1">
    <location>
        <begin position="169"/>
        <end position="252"/>
    </location>
</feature>
<dbReference type="Proteomes" id="UP001600064">
    <property type="component" value="Unassembled WGS sequence"/>
</dbReference>
<evidence type="ECO:0000256" key="1">
    <source>
        <dbReference type="SAM" id="MobiDB-lite"/>
    </source>
</evidence>
<dbReference type="EMBL" id="JAZGUE010000002">
    <property type="protein sequence ID" value="KAL2270146.1"/>
    <property type="molecule type" value="Genomic_DNA"/>
</dbReference>
<feature type="region of interest" description="Disordered" evidence="1">
    <location>
        <begin position="269"/>
        <end position="383"/>
    </location>
</feature>
<feature type="compositionally biased region" description="Basic and acidic residues" evidence="1">
    <location>
        <begin position="280"/>
        <end position="297"/>
    </location>
</feature>
<dbReference type="RefSeq" id="XP_070868870.1">
    <property type="nucleotide sequence ID" value="XM_071008589.1"/>
</dbReference>
<feature type="compositionally biased region" description="Acidic residues" evidence="1">
    <location>
        <begin position="199"/>
        <end position="211"/>
    </location>
</feature>
<protein>
    <submittedName>
        <fullName evidence="2">Uncharacterized protein</fullName>
    </submittedName>
</protein>